<feature type="compositionally biased region" description="Low complexity" evidence="1">
    <location>
        <begin position="66"/>
        <end position="82"/>
    </location>
</feature>
<proteinExistence type="predicted"/>
<sequence length="121" mass="12301">MISIANGVKTSARSSSRGLAAWTPHSIMTRCESGATASFVRPAVGPDGCSSAMLGTPGDMHTEPMSVRSPKSSGSSSATAAAVPPPWDHPLQATTVPAPAGSDRAACTMFTASRALLRLTM</sequence>
<evidence type="ECO:0000256" key="1">
    <source>
        <dbReference type="SAM" id="MobiDB-lite"/>
    </source>
</evidence>
<dbReference type="AlphaFoldDB" id="A0A6J6U0N4"/>
<name>A0A6J6U0N4_9ZZZZ</name>
<accession>A0A6J6U0N4</accession>
<dbReference type="EMBL" id="CAEZYZ010000151">
    <property type="protein sequence ID" value="CAB4753471.1"/>
    <property type="molecule type" value="Genomic_DNA"/>
</dbReference>
<reference evidence="2" key="1">
    <citation type="submission" date="2020-05" db="EMBL/GenBank/DDBJ databases">
        <authorList>
            <person name="Chiriac C."/>
            <person name="Salcher M."/>
            <person name="Ghai R."/>
            <person name="Kavagutti S V."/>
        </authorList>
    </citation>
    <scope>NUCLEOTIDE SEQUENCE</scope>
</reference>
<evidence type="ECO:0000313" key="2">
    <source>
        <dbReference type="EMBL" id="CAB4753471.1"/>
    </source>
</evidence>
<gene>
    <name evidence="2" type="ORF">UFOPK2810_00959</name>
</gene>
<feature type="region of interest" description="Disordered" evidence="1">
    <location>
        <begin position="50"/>
        <end position="101"/>
    </location>
</feature>
<protein>
    <submittedName>
        <fullName evidence="2">Unannotated protein</fullName>
    </submittedName>
</protein>
<organism evidence="2">
    <name type="scientific">freshwater metagenome</name>
    <dbReference type="NCBI Taxonomy" id="449393"/>
    <lineage>
        <taxon>unclassified sequences</taxon>
        <taxon>metagenomes</taxon>
        <taxon>ecological metagenomes</taxon>
    </lineage>
</organism>